<proteinExistence type="inferred from homology"/>
<dbReference type="CDD" id="cd04485">
    <property type="entry name" value="DnaE_OBF"/>
    <property type="match status" value="1"/>
</dbReference>
<dbReference type="GO" id="GO:0008408">
    <property type="term" value="F:3'-5' exonuclease activity"/>
    <property type="evidence" value="ECO:0007669"/>
    <property type="project" value="InterPro"/>
</dbReference>
<comment type="similarity">
    <text evidence="2">Belongs to the DNA polymerase type-C family. DnaE subfamily.</text>
</comment>
<dbReference type="PANTHER" id="PTHR32294">
    <property type="entry name" value="DNA POLYMERASE III SUBUNIT ALPHA"/>
    <property type="match status" value="1"/>
</dbReference>
<feature type="domain" description="Polymerase/histidinol phosphatase N-terminal" evidence="13">
    <location>
        <begin position="8"/>
        <end position="75"/>
    </location>
</feature>
<dbReference type="NCBIfam" id="NF004226">
    <property type="entry name" value="PRK05673.1"/>
    <property type="match status" value="1"/>
</dbReference>
<sequence length="1172" mass="129564">MTTDPRFIHLRVHTEYSLLEGAVRAKKLPGLCTDMGMPAVAITDTNSLFAALEFSVTAQGAGIQPIVGCQVDLHMPHDDPSGRTQAPKPAPIVLLSQTEQGYENLMKLSSCLYVDKGGQLPQVTLEELAERSEGLICLTGGPDGPMGRMMRDGQRAAAETMMARFKEIFADRLYVELQRHPGEDGKPEAERLTERGFVEMAYAMGIPLVATNDVYFPTTNMYEAHDALICISEGAYVDQQDGRRRLTPQHYFKSQEEMITLFVDLPEAIENTVEIAKRCAFATYRRDPILPKFADDEVAELRRIANEGLQKRLAVIPHAVSVEEYQERLEFELGIIEGMGFPGYFLIVADFIQWGKDHNIPVGPGRGSGAGSLVAYALTITDLDPLRYSLLFERFLNPERVSMPDFDIDFCMDRREEVIKYVQQKYGRDKVGQIITFGALLSKAAVRDIGRVLQMPYGQVDRLSKLIPVEGVKPMSIADSLKEEPRLREEAQKEEVVNRLLTYGQQVEGLLRNASTHAAGVVIGDRPLDALVPLYQDPRSDMPATQFNMKWVEQAGLVKFDFLGLKTLTVIQNAIEQIHSSNRPLHVAADGTQLYEPAEGAENQINAIPLDDKPTYDLYSAAKTVAVFQVESTGMMDALKRMKPTCIEDIVALVALYRPGPMENIPVYCEVKNGLREIQSVHPLIDHILEETQGIIVYQEQVMQIAQVMAGYSLGGADLLRRAMGKKIKEAMDAERPKFEKGAAENGVPAKKASEVFDLLEKFANYGFNKSHAAAYAVVSYQTAWLKANHPVEFMAGVMNCDIHLTDKLAIYFEEVKKALKLPYVPPCVNRSDATFKVVDGALVYALGALKNVGLEAMKLVTEGRKVDGIDKPFATLFDFARRVDLKKVGKRPLEMLARSGAFDQLDGNRRRVMESLDGLVNYSAAIHEQKSSNQVSLFGEAGDDLPEPRLSPAGDWLQAERLDEEAKAIGFFLSGHPLEDYMAPLKRKQVMTLDELTDKARGGPCIAKLAGRVSGRQERKSARGNRFAFAQLSDPTGAYEVTIFSDTLEKCREYLEVGSKVVVTVKAEMESDQLKLLAQSMTPVETIVADAGNSGLKIYLDDASAVGPVANILEGAKQTMKNMPKGPIWFCLTNMELPGEVEIDAGAGFPVNPQIKSALKSVEGVMAVEEV</sequence>
<dbReference type="Pfam" id="PF14579">
    <property type="entry name" value="HHH_6"/>
    <property type="match status" value="1"/>
</dbReference>
<dbReference type="InterPro" id="IPR040982">
    <property type="entry name" value="DNA_pol3_finger"/>
</dbReference>
<dbReference type="CDD" id="cd07433">
    <property type="entry name" value="PHP_PolIIIA_DnaE1"/>
    <property type="match status" value="1"/>
</dbReference>
<dbReference type="InterPro" id="IPR029460">
    <property type="entry name" value="DNAPol_HHH"/>
</dbReference>
<evidence type="ECO:0000313" key="15">
    <source>
        <dbReference type="Proteomes" id="UP000054823"/>
    </source>
</evidence>
<evidence type="ECO:0000259" key="13">
    <source>
        <dbReference type="SMART" id="SM00481"/>
    </source>
</evidence>
<dbReference type="RefSeq" id="WP_058238377.1">
    <property type="nucleotide sequence ID" value="NZ_CYPW01000006.1"/>
</dbReference>
<dbReference type="InterPro" id="IPR049821">
    <property type="entry name" value="PolIIIA_DnaE1_PHP"/>
</dbReference>
<organism evidence="14 15">
    <name type="scientific">Shimia marina</name>
    <dbReference type="NCBI Taxonomy" id="321267"/>
    <lineage>
        <taxon>Bacteria</taxon>
        <taxon>Pseudomonadati</taxon>
        <taxon>Pseudomonadota</taxon>
        <taxon>Alphaproteobacteria</taxon>
        <taxon>Rhodobacterales</taxon>
        <taxon>Roseobacteraceae</taxon>
    </lineage>
</organism>
<keyword evidence="7 14" id="KW-0548">Nucleotidyltransferase</keyword>
<evidence type="ECO:0000256" key="2">
    <source>
        <dbReference type="ARBA" id="ARBA00009496"/>
    </source>
</evidence>
<dbReference type="PANTHER" id="PTHR32294:SF0">
    <property type="entry name" value="DNA POLYMERASE III SUBUNIT ALPHA"/>
    <property type="match status" value="1"/>
</dbReference>
<dbReference type="Pfam" id="PF01336">
    <property type="entry name" value="tRNA_anti-codon"/>
    <property type="match status" value="1"/>
</dbReference>
<dbReference type="Gene3D" id="3.20.20.140">
    <property type="entry name" value="Metal-dependent hydrolases"/>
    <property type="match status" value="1"/>
</dbReference>
<keyword evidence="8" id="KW-0235">DNA replication</keyword>
<dbReference type="Pfam" id="PF07733">
    <property type="entry name" value="DNA_pol3_alpha"/>
    <property type="match status" value="1"/>
</dbReference>
<evidence type="ECO:0000256" key="5">
    <source>
        <dbReference type="ARBA" id="ARBA00022490"/>
    </source>
</evidence>
<dbReference type="Gene3D" id="1.10.10.1600">
    <property type="entry name" value="Bacterial DNA polymerase III alpha subunit, thumb domain"/>
    <property type="match status" value="1"/>
</dbReference>
<evidence type="ECO:0000256" key="3">
    <source>
        <dbReference type="ARBA" id="ARBA00012417"/>
    </source>
</evidence>
<keyword evidence="15" id="KW-1185">Reference proteome</keyword>
<gene>
    <name evidence="14" type="primary">dnaE1</name>
    <name evidence="14" type="ORF">SHM7688_00430</name>
</gene>
<dbReference type="AlphaFoldDB" id="A0A0P1ELI1"/>
<evidence type="ECO:0000256" key="1">
    <source>
        <dbReference type="ARBA" id="ARBA00004496"/>
    </source>
</evidence>
<dbReference type="EMBL" id="CYPW01000006">
    <property type="protein sequence ID" value="CUH50997.1"/>
    <property type="molecule type" value="Genomic_DNA"/>
</dbReference>
<comment type="subunit">
    <text evidence="11">DNA polymerase III contains a core (composed of alpha, epsilon and theta chains) that associates with a tau subunit. This core dimerizes to form the POLIII' complex. PolIII' associates with the gamma complex (composed of gamma, delta, delta', psi and chi chains) and with the beta chain to form the complete DNA polymerase III complex.</text>
</comment>
<dbReference type="OrthoDB" id="9803237at2"/>
<evidence type="ECO:0000256" key="8">
    <source>
        <dbReference type="ARBA" id="ARBA00022705"/>
    </source>
</evidence>
<protein>
    <recommendedName>
        <fullName evidence="4">DNA polymerase III subunit alpha</fullName>
        <ecNumber evidence="3">2.7.7.7</ecNumber>
    </recommendedName>
</protein>
<dbReference type="Gene3D" id="1.10.150.870">
    <property type="match status" value="1"/>
</dbReference>
<dbReference type="GO" id="GO:0003887">
    <property type="term" value="F:DNA-directed DNA polymerase activity"/>
    <property type="evidence" value="ECO:0007669"/>
    <property type="project" value="UniProtKB-KW"/>
</dbReference>
<dbReference type="InterPro" id="IPR004013">
    <property type="entry name" value="PHP_dom"/>
</dbReference>
<dbReference type="InterPro" id="IPR016195">
    <property type="entry name" value="Pol/histidinol_Pase-like"/>
</dbReference>
<evidence type="ECO:0000313" key="14">
    <source>
        <dbReference type="EMBL" id="CUH50997.1"/>
    </source>
</evidence>
<evidence type="ECO:0000256" key="6">
    <source>
        <dbReference type="ARBA" id="ARBA00022679"/>
    </source>
</evidence>
<dbReference type="Proteomes" id="UP000054823">
    <property type="component" value="Unassembled WGS sequence"/>
</dbReference>
<evidence type="ECO:0000256" key="4">
    <source>
        <dbReference type="ARBA" id="ARBA00019114"/>
    </source>
</evidence>
<dbReference type="InterPro" id="IPR003141">
    <property type="entry name" value="Pol/His_phosphatase_N"/>
</dbReference>
<evidence type="ECO:0000256" key="10">
    <source>
        <dbReference type="ARBA" id="ARBA00025611"/>
    </source>
</evidence>
<dbReference type="NCBIfam" id="TIGR00594">
    <property type="entry name" value="polc"/>
    <property type="match status" value="1"/>
</dbReference>
<dbReference type="InterPro" id="IPR011708">
    <property type="entry name" value="DNA_pol3_alpha_NTPase_dom"/>
</dbReference>
<dbReference type="InterPro" id="IPR004365">
    <property type="entry name" value="NA-bd_OB_tRNA"/>
</dbReference>
<comment type="function">
    <text evidence="10">DNA polymerase III is a complex, multichain enzyme responsible for most of the replicative synthesis in bacteria. This DNA polymerase also exhibits 3' to 5' exonuclease activity. The alpha chain is the DNA polymerase.</text>
</comment>
<dbReference type="GO" id="GO:0006260">
    <property type="term" value="P:DNA replication"/>
    <property type="evidence" value="ECO:0007669"/>
    <property type="project" value="UniProtKB-KW"/>
</dbReference>
<comment type="catalytic activity">
    <reaction evidence="12">
        <text>DNA(n) + a 2'-deoxyribonucleoside 5'-triphosphate = DNA(n+1) + diphosphate</text>
        <dbReference type="Rhea" id="RHEA:22508"/>
        <dbReference type="Rhea" id="RHEA-COMP:17339"/>
        <dbReference type="Rhea" id="RHEA-COMP:17340"/>
        <dbReference type="ChEBI" id="CHEBI:33019"/>
        <dbReference type="ChEBI" id="CHEBI:61560"/>
        <dbReference type="ChEBI" id="CHEBI:173112"/>
        <dbReference type="EC" id="2.7.7.7"/>
    </reaction>
</comment>
<dbReference type="Pfam" id="PF17657">
    <property type="entry name" value="DNA_pol3_finger"/>
    <property type="match status" value="1"/>
</dbReference>
<keyword evidence="6 14" id="KW-0808">Transferase</keyword>
<name>A0A0P1ELI1_9RHOB</name>
<dbReference type="InterPro" id="IPR041931">
    <property type="entry name" value="DNA_pol3_alpha_thumb_dom"/>
</dbReference>
<dbReference type="SMART" id="SM00481">
    <property type="entry name" value="POLIIIAc"/>
    <property type="match status" value="1"/>
</dbReference>
<evidence type="ECO:0000256" key="12">
    <source>
        <dbReference type="ARBA" id="ARBA00049244"/>
    </source>
</evidence>
<dbReference type="EC" id="2.7.7.7" evidence="3"/>
<dbReference type="STRING" id="321267.SHM7688_00430"/>
<evidence type="ECO:0000256" key="9">
    <source>
        <dbReference type="ARBA" id="ARBA00022932"/>
    </source>
</evidence>
<accession>A0A0P1ELI1</accession>
<evidence type="ECO:0000256" key="11">
    <source>
        <dbReference type="ARBA" id="ARBA00026073"/>
    </source>
</evidence>
<keyword evidence="9" id="KW-0239">DNA-directed DNA polymerase</keyword>
<dbReference type="Pfam" id="PF02811">
    <property type="entry name" value="PHP"/>
    <property type="match status" value="1"/>
</dbReference>
<dbReference type="InterPro" id="IPR004805">
    <property type="entry name" value="DnaE2/DnaE/PolC"/>
</dbReference>
<dbReference type="GO" id="GO:0005737">
    <property type="term" value="C:cytoplasm"/>
    <property type="evidence" value="ECO:0007669"/>
    <property type="project" value="UniProtKB-SubCell"/>
</dbReference>
<dbReference type="SUPFAM" id="SSF89550">
    <property type="entry name" value="PHP domain-like"/>
    <property type="match status" value="1"/>
</dbReference>
<keyword evidence="5" id="KW-0963">Cytoplasm</keyword>
<dbReference type="GO" id="GO:0003676">
    <property type="term" value="F:nucleic acid binding"/>
    <property type="evidence" value="ECO:0007669"/>
    <property type="project" value="InterPro"/>
</dbReference>
<reference evidence="14 15" key="1">
    <citation type="submission" date="2015-09" db="EMBL/GenBank/DDBJ databases">
        <authorList>
            <consortium name="Swine Surveillance"/>
        </authorList>
    </citation>
    <scope>NUCLEOTIDE SEQUENCE [LARGE SCALE GENOMIC DNA]</scope>
    <source>
        <strain evidence="14 15">CECT 7688</strain>
    </source>
</reference>
<evidence type="ECO:0000256" key="7">
    <source>
        <dbReference type="ARBA" id="ARBA00022695"/>
    </source>
</evidence>
<comment type="subcellular location">
    <subcellularLocation>
        <location evidence="1">Cytoplasm</location>
    </subcellularLocation>
</comment>